<comment type="caution">
    <text evidence="1">The sequence shown here is derived from an EMBL/GenBank/DDBJ whole genome shotgun (WGS) entry which is preliminary data.</text>
</comment>
<dbReference type="EMBL" id="JAMBOP010000024">
    <property type="protein sequence ID" value="MCM3737478.1"/>
    <property type="molecule type" value="Genomic_DNA"/>
</dbReference>
<name>A0ACC6AA12_9BACI</name>
<gene>
    <name evidence="1" type="ORF">M3215_17135</name>
</gene>
<keyword evidence="2" id="KW-1185">Reference proteome</keyword>
<dbReference type="Proteomes" id="UP001202289">
    <property type="component" value="Unassembled WGS sequence"/>
</dbReference>
<sequence>MYNKFPEIRIKGPLINEVWQGYDSIQKELSHQLSNNENMKTVVIDCYPGVRYDEIKTKLIDGLGANLVVFSDDLAYSGEEITTLIERNLTDDRVFGVLSCHTLEEFFDMNKIQDARKKIEDHDGVVVVYGVGASLVTKGDILIYADLARWEIQQRYRSKELGNWKIDNHDEDILRKYKRGFFVEWRVSDRHKKTLYNDMNYYLDTNEKDNAKMVSGRAFLEGMRQTINQPFRLVPYFDPGVWGGQWMKDVCGLDKEKENFAWSFDGVPEENSLYLTFGDVRIETPSINTVFLHPTDLLGDRVHARFGTEFPIRFDFLDTISGQNLSLQVHPLVEYIQEKFGMHYTQDESYYILDSKENADVYLGLKHDVNPEEMMEDLRRAERGEISFPDEKYINKFPVKKHDHFLIPAGTIHCSGTDTMVLEISSTPYIFTFKLWDWDRLGLDGLPRPVHIDHGEKNIVWNRDTKWVEANLINRIETIASGDGWREERTGLHEREFIETRRHWFTSTVHHNTNGSVNMLNLIEGEEAIVESPTNKFEPFIVRYAETFIIPECVEEYTIKPYGKSKGKEIATIKAFVRI</sequence>
<proteinExistence type="predicted"/>
<evidence type="ECO:0000313" key="2">
    <source>
        <dbReference type="Proteomes" id="UP001202289"/>
    </source>
</evidence>
<accession>A0ACC6AA12</accession>
<reference evidence="1" key="1">
    <citation type="submission" date="2022-05" db="EMBL/GenBank/DDBJ databases">
        <title>Comparative Genomics of Spacecraft Associated Microbes.</title>
        <authorList>
            <person name="Tran M.T."/>
            <person name="Wright A."/>
            <person name="Seuylemezian A."/>
            <person name="Eisen J."/>
            <person name="Coil D."/>
        </authorList>
    </citation>
    <scope>NUCLEOTIDE SEQUENCE</scope>
    <source>
        <strain evidence="1">FAIRING 10M-2.2</strain>
    </source>
</reference>
<keyword evidence="1" id="KW-0413">Isomerase</keyword>
<evidence type="ECO:0000313" key="1">
    <source>
        <dbReference type="EMBL" id="MCM3737478.1"/>
    </source>
</evidence>
<organism evidence="1 2">
    <name type="scientific">Bacillus cytotoxicus</name>
    <dbReference type="NCBI Taxonomy" id="580165"/>
    <lineage>
        <taxon>Bacteria</taxon>
        <taxon>Bacillati</taxon>
        <taxon>Bacillota</taxon>
        <taxon>Bacilli</taxon>
        <taxon>Bacillales</taxon>
        <taxon>Bacillaceae</taxon>
        <taxon>Bacillus</taxon>
        <taxon>Bacillus cereus group</taxon>
    </lineage>
</organism>
<protein>
    <submittedName>
        <fullName evidence="1">Class I mannose-6-phosphate isomerase</fullName>
    </submittedName>
</protein>